<evidence type="ECO:0000256" key="2">
    <source>
        <dbReference type="ARBA" id="ARBA00023242"/>
    </source>
</evidence>
<dbReference type="InterPro" id="IPR011993">
    <property type="entry name" value="PH-like_dom_sf"/>
</dbReference>
<evidence type="ECO:0000259" key="4">
    <source>
        <dbReference type="PROSITE" id="PS50196"/>
    </source>
</evidence>
<dbReference type="Proteomes" id="UP000027073">
    <property type="component" value="Unassembled WGS sequence"/>
</dbReference>
<feature type="compositionally biased region" description="Polar residues" evidence="3">
    <location>
        <begin position="215"/>
        <end position="231"/>
    </location>
</feature>
<evidence type="ECO:0000313" key="5">
    <source>
        <dbReference type="EMBL" id="KDQ26516.1"/>
    </source>
</evidence>
<dbReference type="VEuPathDB" id="FungiDB:PLEOSDRAFT_1065864"/>
<feature type="region of interest" description="Disordered" evidence="3">
    <location>
        <begin position="297"/>
        <end position="466"/>
    </location>
</feature>
<feature type="region of interest" description="Disordered" evidence="3">
    <location>
        <begin position="1"/>
        <end position="282"/>
    </location>
</feature>
<dbReference type="HOGENOM" id="CLU_029557_0_0_1"/>
<dbReference type="Pfam" id="PF00638">
    <property type="entry name" value="Ran_BP1"/>
    <property type="match status" value="1"/>
</dbReference>
<dbReference type="InParanoid" id="A0A067NSA6"/>
<dbReference type="InterPro" id="IPR045255">
    <property type="entry name" value="RanBP1-like"/>
</dbReference>
<dbReference type="InterPro" id="IPR000156">
    <property type="entry name" value="Ran_bind_dom"/>
</dbReference>
<dbReference type="EMBL" id="KL198009">
    <property type="protein sequence ID" value="KDQ26516.1"/>
    <property type="molecule type" value="Genomic_DNA"/>
</dbReference>
<dbReference type="SUPFAM" id="SSF50729">
    <property type="entry name" value="PH domain-like"/>
    <property type="match status" value="1"/>
</dbReference>
<accession>A0A067NSA6</accession>
<proteinExistence type="predicted"/>
<gene>
    <name evidence="5" type="ORF">PLEOSDRAFT_1065864</name>
</gene>
<organism evidence="5 6">
    <name type="scientific">Pleurotus ostreatus (strain PC15)</name>
    <name type="common">Oyster mushroom</name>
    <dbReference type="NCBI Taxonomy" id="1137138"/>
    <lineage>
        <taxon>Eukaryota</taxon>
        <taxon>Fungi</taxon>
        <taxon>Dikarya</taxon>
        <taxon>Basidiomycota</taxon>
        <taxon>Agaricomycotina</taxon>
        <taxon>Agaricomycetes</taxon>
        <taxon>Agaricomycetidae</taxon>
        <taxon>Agaricales</taxon>
        <taxon>Pleurotineae</taxon>
        <taxon>Pleurotaceae</taxon>
        <taxon>Pleurotus</taxon>
    </lineage>
</organism>
<dbReference type="CDD" id="cd00835">
    <property type="entry name" value="RanBD_family"/>
    <property type="match status" value="1"/>
</dbReference>
<feature type="compositionally biased region" description="Basic and acidic residues" evidence="3">
    <location>
        <begin position="192"/>
        <end position="207"/>
    </location>
</feature>
<evidence type="ECO:0000313" key="6">
    <source>
        <dbReference type="Proteomes" id="UP000027073"/>
    </source>
</evidence>
<dbReference type="OrthoDB" id="185618at2759"/>
<feature type="domain" description="RanBD1" evidence="4">
    <location>
        <begin position="463"/>
        <end position="544"/>
    </location>
</feature>
<feature type="compositionally biased region" description="Polar residues" evidence="3">
    <location>
        <begin position="373"/>
        <end position="392"/>
    </location>
</feature>
<dbReference type="SMART" id="SM00160">
    <property type="entry name" value="RanBD"/>
    <property type="match status" value="1"/>
</dbReference>
<feature type="compositionally biased region" description="Basic and acidic residues" evidence="3">
    <location>
        <begin position="439"/>
        <end position="459"/>
    </location>
</feature>
<feature type="compositionally biased region" description="Low complexity" evidence="3">
    <location>
        <begin position="78"/>
        <end position="91"/>
    </location>
</feature>
<dbReference type="PROSITE" id="PS50196">
    <property type="entry name" value="RANBD1"/>
    <property type="match status" value="1"/>
</dbReference>
<feature type="compositionally biased region" description="Low complexity" evidence="3">
    <location>
        <begin position="404"/>
        <end position="416"/>
    </location>
</feature>
<sequence length="591" mass="63702">MNSARGSPPATPPSPPEGNDSEVKLPKKREREVSLEPVTTPRLQNDGDSIRHEMARTPAKKNRRHLDSTREEEDASRSRSPSPSLLGTSPPQEIKMKVRQISQGVEDLNWRNMKPMAEDEEADMEQEASAGNFADDTQAITTGAAAANGLTDHTPPSQAQSTPEPQDSSRLTVAGTPNDTGVEDTPTQQQESVRRGSESDGTEDSKGVKRKFFQRGTSQGPQENGTSSSSAAIAEPAKRPRDDNDKDDNPRETKRPSPPPEKEQTQPEPVASPAPKFGGFMSYASASSPFAAVKGKSIFSTSSKSSTPPASVASPTPSPFSSFSSTSTLTSPTKRSGFEAFASSASPFASVARSKSPGLGSSSKLNRNKSPSRRANPTNINAFSSYATTGITAFSAPTPKRARATSPNGASSSSRSSLERSATKESLGVESSGNEDERDDRQLTFGEKLRASKDNGEDTKSEEEDTKIVLTEQDVLTGEEDEETLHQVRGKLFTLGDTNQWKEKGTGLLRLNVRRSDGGGARLVMRKEAVYTVLLNVTLFHGMRCTLAQDPRYLRFSVIEAGMTTHYNLRVSNAKIAQELLEEIEANIPPA</sequence>
<keyword evidence="2" id="KW-0539">Nucleus</keyword>
<dbReference type="AlphaFoldDB" id="A0A067NSA6"/>
<dbReference type="STRING" id="1137138.A0A067NSA6"/>
<feature type="compositionally biased region" description="Low complexity" evidence="3">
    <location>
        <begin position="297"/>
        <end position="365"/>
    </location>
</feature>
<feature type="compositionally biased region" description="Polar residues" evidence="3">
    <location>
        <begin position="154"/>
        <end position="191"/>
    </location>
</feature>
<feature type="compositionally biased region" description="Basic and acidic residues" evidence="3">
    <location>
        <begin position="236"/>
        <end position="265"/>
    </location>
</feature>
<name>A0A067NSA6_PLEO1</name>
<protein>
    <recommendedName>
        <fullName evidence="4">RanBD1 domain-containing protein</fullName>
    </recommendedName>
</protein>
<feature type="compositionally biased region" description="Basic and acidic residues" evidence="3">
    <location>
        <begin position="21"/>
        <end position="34"/>
    </location>
</feature>
<dbReference type="GO" id="GO:0005634">
    <property type="term" value="C:nucleus"/>
    <property type="evidence" value="ECO:0007669"/>
    <property type="project" value="UniProtKB-SubCell"/>
</dbReference>
<dbReference type="Gene3D" id="2.30.29.30">
    <property type="entry name" value="Pleckstrin-homology domain (PH domain)/Phosphotyrosine-binding domain (PTB)"/>
    <property type="match status" value="1"/>
</dbReference>
<evidence type="ECO:0000256" key="3">
    <source>
        <dbReference type="SAM" id="MobiDB-lite"/>
    </source>
</evidence>
<reference evidence="6" key="1">
    <citation type="journal article" date="2014" name="Proc. Natl. Acad. Sci. U.S.A.">
        <title>Extensive sampling of basidiomycete genomes demonstrates inadequacy of the white-rot/brown-rot paradigm for wood decay fungi.</title>
        <authorList>
            <person name="Riley R."/>
            <person name="Salamov A.A."/>
            <person name="Brown D.W."/>
            <person name="Nagy L.G."/>
            <person name="Floudas D."/>
            <person name="Held B.W."/>
            <person name="Levasseur A."/>
            <person name="Lombard V."/>
            <person name="Morin E."/>
            <person name="Otillar R."/>
            <person name="Lindquist E.A."/>
            <person name="Sun H."/>
            <person name="LaButti K.M."/>
            <person name="Schmutz J."/>
            <person name="Jabbour D."/>
            <person name="Luo H."/>
            <person name="Baker S.E."/>
            <person name="Pisabarro A.G."/>
            <person name="Walton J.D."/>
            <person name="Blanchette R.A."/>
            <person name="Henrissat B."/>
            <person name="Martin F."/>
            <person name="Cullen D."/>
            <person name="Hibbett D.S."/>
            <person name="Grigoriev I.V."/>
        </authorList>
    </citation>
    <scope>NUCLEOTIDE SEQUENCE [LARGE SCALE GENOMIC DNA]</scope>
    <source>
        <strain evidence="6">PC15</strain>
    </source>
</reference>
<dbReference type="PANTHER" id="PTHR23138">
    <property type="entry name" value="RAN BINDING PROTEIN"/>
    <property type="match status" value="1"/>
</dbReference>
<dbReference type="PANTHER" id="PTHR23138:SF142">
    <property type="entry name" value="RAN-BINDING PROTEIN 3B-RELATED"/>
    <property type="match status" value="1"/>
</dbReference>
<comment type="subcellular location">
    <subcellularLocation>
        <location evidence="1">Nucleus</location>
    </subcellularLocation>
</comment>
<evidence type="ECO:0000256" key="1">
    <source>
        <dbReference type="ARBA" id="ARBA00004123"/>
    </source>
</evidence>